<dbReference type="OrthoDB" id="9802587at2"/>
<proteinExistence type="inferred from homology"/>
<feature type="binding site" evidence="7">
    <location>
        <begin position="176"/>
        <end position="179"/>
    </location>
    <ligand>
        <name>carbamoyl phosphate</name>
        <dbReference type="ChEBI" id="CHEBI:58228"/>
    </ligand>
</feature>
<dbReference type="FunFam" id="3.40.50.1370:FF:000008">
    <property type="entry name" value="Ornithine carbamoyltransferase"/>
    <property type="match status" value="1"/>
</dbReference>
<dbReference type="EMBL" id="NIQC01000002">
    <property type="protein sequence ID" value="OWZ84763.1"/>
    <property type="molecule type" value="Genomic_DNA"/>
</dbReference>
<protein>
    <recommendedName>
        <fullName evidence="4 7">Ornithine carbamoyltransferase</fullName>
        <shortName evidence="7">OTCase</shortName>
        <ecNumber evidence="3 7">2.1.3.3</ecNumber>
    </recommendedName>
</protein>
<evidence type="ECO:0000313" key="10">
    <source>
        <dbReference type="EMBL" id="OWZ84763.1"/>
    </source>
</evidence>
<comment type="caution">
    <text evidence="10">The sequence shown here is derived from an EMBL/GenBank/DDBJ whole genome shotgun (WGS) entry which is preliminary data.</text>
</comment>
<feature type="binding site" evidence="7">
    <location>
        <position position="125"/>
    </location>
    <ligand>
        <name>carbamoyl phosphate</name>
        <dbReference type="ChEBI" id="CHEBI:58228"/>
    </ligand>
</feature>
<dbReference type="Gene3D" id="3.40.50.1370">
    <property type="entry name" value="Aspartate/ornithine carbamoyltransferase"/>
    <property type="match status" value="2"/>
</dbReference>
<sequence length="353" mass="39479">MKPLYDSYVNSYSIIKKDILCKGGDHYLCNFNDFYLEPGTKLIENCKGNDLLTLKDYHADTLSALLNLSQKLKTDTKQGIAKQYLQGKTLGMMFEKPSTRTRCSFETGIYQLGGMGMFLSKNDLQLSRKEPIKDTARVLSSYLDGIVVRTFEHSKIEKFAQYSSVPVINGLTDTFHPCQVMADLLTIKEQFRTLKGLKLTYLGDGNNMTNSLLIGCVKMGMEITVASPTEYLPTYEIVKLAKEEADKTGGKVTITDDPDQALKNSHIITTDVWVSMGEGESSKSNKLKAFKPYQLNKEAICKADKDVVVLHCLPAHRGEEITDEVLEGKQSRVFQQAENRLHAQKGIMVALMG</sequence>
<dbReference type="GO" id="GO:0005737">
    <property type="term" value="C:cytoplasm"/>
    <property type="evidence" value="ECO:0007669"/>
    <property type="project" value="UniProtKB-SubCell"/>
</dbReference>
<dbReference type="InterPro" id="IPR036901">
    <property type="entry name" value="Asp/Orn_carbamoylTrfase_sf"/>
</dbReference>
<dbReference type="InterPro" id="IPR006130">
    <property type="entry name" value="Asp/Orn_carbamoylTrfase"/>
</dbReference>
<dbReference type="GO" id="GO:0016597">
    <property type="term" value="F:amino acid binding"/>
    <property type="evidence" value="ECO:0007669"/>
    <property type="project" value="InterPro"/>
</dbReference>
<comment type="similarity">
    <text evidence="2 7">Belongs to the aspartate/ornithine carbamoyltransferase superfamily. OTCase family.</text>
</comment>
<dbReference type="Proteomes" id="UP000214588">
    <property type="component" value="Unassembled WGS sequence"/>
</dbReference>
<feature type="binding site" evidence="7">
    <location>
        <begin position="275"/>
        <end position="276"/>
    </location>
    <ligand>
        <name>L-ornithine</name>
        <dbReference type="ChEBI" id="CHEBI:46911"/>
    </ligand>
</feature>
<feature type="domain" description="Aspartate/ornithine carbamoyltransferase carbamoyl-P binding" evidence="9">
    <location>
        <begin position="50"/>
        <end position="189"/>
    </location>
</feature>
<dbReference type="GO" id="GO:0004585">
    <property type="term" value="F:ornithine carbamoyltransferase activity"/>
    <property type="evidence" value="ECO:0007669"/>
    <property type="project" value="UniProtKB-UniRule"/>
</dbReference>
<feature type="domain" description="Aspartate/ornithine carbamoyltransferase Asp/Orn-binding" evidence="8">
    <location>
        <begin position="195"/>
        <end position="350"/>
    </location>
</feature>
<gene>
    <name evidence="10" type="primary">argF</name>
    <name evidence="10" type="ORF">CDO51_01720</name>
</gene>
<comment type="subcellular location">
    <subcellularLocation>
        <location evidence="7">Cytoplasm</location>
    </subcellularLocation>
</comment>
<evidence type="ECO:0000256" key="7">
    <source>
        <dbReference type="HAMAP-Rule" id="MF_01109"/>
    </source>
</evidence>
<feature type="binding site" evidence="7">
    <location>
        <position position="207"/>
    </location>
    <ligand>
        <name>L-ornithine</name>
        <dbReference type="ChEBI" id="CHEBI:46911"/>
    </ligand>
</feature>
<keyword evidence="7" id="KW-0963">Cytoplasm</keyword>
<evidence type="ECO:0000256" key="4">
    <source>
        <dbReference type="ARBA" id="ARBA00016634"/>
    </source>
</evidence>
<dbReference type="EC" id="2.1.3.3" evidence="3 7"/>
<comment type="catalytic activity">
    <reaction evidence="6 7">
        <text>carbamoyl phosphate + L-ornithine = L-citrulline + phosphate + H(+)</text>
        <dbReference type="Rhea" id="RHEA:19513"/>
        <dbReference type="ChEBI" id="CHEBI:15378"/>
        <dbReference type="ChEBI" id="CHEBI:43474"/>
        <dbReference type="ChEBI" id="CHEBI:46911"/>
        <dbReference type="ChEBI" id="CHEBI:57743"/>
        <dbReference type="ChEBI" id="CHEBI:58228"/>
        <dbReference type="EC" id="2.1.3.3"/>
    </reaction>
</comment>
<evidence type="ECO:0000256" key="6">
    <source>
        <dbReference type="ARBA" id="ARBA00048772"/>
    </source>
</evidence>
<dbReference type="Pfam" id="PF00185">
    <property type="entry name" value="OTCace"/>
    <property type="match status" value="1"/>
</dbReference>
<keyword evidence="11" id="KW-1185">Reference proteome</keyword>
<dbReference type="Pfam" id="PF02729">
    <property type="entry name" value="OTCace_N"/>
    <property type="match status" value="1"/>
</dbReference>
<dbReference type="InterPro" id="IPR024904">
    <property type="entry name" value="OTCase_ArgI"/>
</dbReference>
<dbReference type="PANTHER" id="PTHR45753:SF3">
    <property type="entry name" value="ORNITHINE TRANSCARBAMYLASE, MITOCHONDRIAL"/>
    <property type="match status" value="1"/>
</dbReference>
<dbReference type="PRINTS" id="PR00100">
    <property type="entry name" value="AOTCASE"/>
</dbReference>
<dbReference type="NCBIfam" id="TIGR00658">
    <property type="entry name" value="orni_carb_tr"/>
    <property type="match status" value="1"/>
</dbReference>
<evidence type="ECO:0000259" key="8">
    <source>
        <dbReference type="Pfam" id="PF00185"/>
    </source>
</evidence>
<dbReference type="PROSITE" id="PS00097">
    <property type="entry name" value="CARBAMOYLTRANSFERASE"/>
    <property type="match status" value="1"/>
</dbReference>
<dbReference type="AlphaFoldDB" id="A0A226C0H8"/>
<dbReference type="InterPro" id="IPR006131">
    <property type="entry name" value="Asp_carbamoyltransf_Asp/Orn-bd"/>
</dbReference>
<dbReference type="SUPFAM" id="SSF53671">
    <property type="entry name" value="Aspartate/ornithine carbamoyltransferase"/>
    <property type="match status" value="1"/>
</dbReference>
<feature type="binding site" evidence="7">
    <location>
        <begin position="98"/>
        <end position="101"/>
    </location>
    <ligand>
        <name>carbamoyl phosphate</name>
        <dbReference type="ChEBI" id="CHEBI:58228"/>
    </ligand>
</feature>
<evidence type="ECO:0000256" key="5">
    <source>
        <dbReference type="ARBA" id="ARBA00022679"/>
    </source>
</evidence>
<keyword evidence="5 7" id="KW-0808">Transferase</keyword>
<dbReference type="InterPro" id="IPR006132">
    <property type="entry name" value="Asp/Orn_carbamoyltranf_P-bd"/>
</dbReference>
<comment type="pathway">
    <text evidence="1">Amino-acid biosynthesis; L-arginine biosynthesis; L-arginine from L-ornithine and carbamoyl phosphate: step 1/3.</text>
</comment>
<name>A0A226C0H8_9FIRM</name>
<dbReference type="PANTHER" id="PTHR45753">
    <property type="entry name" value="ORNITHINE CARBAMOYLTRANSFERASE, MITOCHONDRIAL"/>
    <property type="match status" value="1"/>
</dbReference>
<reference evidence="10 11" key="1">
    <citation type="submission" date="2017-06" db="EMBL/GenBank/DDBJ databases">
        <title>Draft Genome Sequence of Natranaerobius trueperi halophilic, alkalithermophilic bacteria from soda lakes.</title>
        <authorList>
            <person name="Zhao B."/>
        </authorList>
    </citation>
    <scope>NUCLEOTIDE SEQUENCE [LARGE SCALE GENOMIC DNA]</scope>
    <source>
        <strain evidence="10 11">DSM 18760</strain>
    </source>
</reference>
<dbReference type="InterPro" id="IPR002292">
    <property type="entry name" value="Orn/put_carbamltrans"/>
</dbReference>
<evidence type="ECO:0000256" key="1">
    <source>
        <dbReference type="ARBA" id="ARBA00004975"/>
    </source>
</evidence>
<feature type="binding site" evidence="7">
    <location>
        <position position="149"/>
    </location>
    <ligand>
        <name>carbamoyl phosphate</name>
        <dbReference type="ChEBI" id="CHEBI:58228"/>
    </ligand>
</feature>
<evidence type="ECO:0000259" key="9">
    <source>
        <dbReference type="Pfam" id="PF02729"/>
    </source>
</evidence>
<feature type="binding site" evidence="7">
    <location>
        <position position="340"/>
    </location>
    <ligand>
        <name>carbamoyl phosphate</name>
        <dbReference type="ChEBI" id="CHEBI:58228"/>
    </ligand>
</feature>
<evidence type="ECO:0000256" key="2">
    <source>
        <dbReference type="ARBA" id="ARBA00007805"/>
    </source>
</evidence>
<accession>A0A226C0H8</accession>
<feature type="binding site" evidence="7">
    <location>
        <position position="271"/>
    </location>
    <ligand>
        <name>L-ornithine</name>
        <dbReference type="ChEBI" id="CHEBI:46911"/>
    </ligand>
</feature>
<dbReference type="PRINTS" id="PR00102">
    <property type="entry name" value="OTCASE"/>
</dbReference>
<dbReference type="GO" id="GO:0042450">
    <property type="term" value="P:L-arginine biosynthetic process via ornithine"/>
    <property type="evidence" value="ECO:0007669"/>
    <property type="project" value="UniProtKB-UniRule"/>
</dbReference>
<dbReference type="GO" id="GO:0019240">
    <property type="term" value="P:citrulline biosynthetic process"/>
    <property type="evidence" value="ECO:0007669"/>
    <property type="project" value="TreeGrafter"/>
</dbReference>
<evidence type="ECO:0000256" key="3">
    <source>
        <dbReference type="ARBA" id="ARBA00013007"/>
    </source>
</evidence>
<dbReference type="HAMAP" id="MF_01109">
    <property type="entry name" value="OTCase"/>
    <property type="match status" value="1"/>
</dbReference>
<organism evidence="10 11">
    <name type="scientific">Natranaerobius trueperi</name>
    <dbReference type="NCBI Taxonomy" id="759412"/>
    <lineage>
        <taxon>Bacteria</taxon>
        <taxon>Bacillati</taxon>
        <taxon>Bacillota</taxon>
        <taxon>Clostridia</taxon>
        <taxon>Natranaerobiales</taxon>
        <taxon>Natranaerobiaceae</taxon>
        <taxon>Natranaerobius</taxon>
    </lineage>
</organism>
<feature type="binding site" evidence="7">
    <location>
        <begin position="312"/>
        <end position="313"/>
    </location>
    <ligand>
        <name>carbamoyl phosphate</name>
        <dbReference type="ChEBI" id="CHEBI:58228"/>
    </ligand>
</feature>
<dbReference type="NCBIfam" id="NF001986">
    <property type="entry name" value="PRK00779.1"/>
    <property type="match status" value="1"/>
</dbReference>
<evidence type="ECO:0000313" key="11">
    <source>
        <dbReference type="Proteomes" id="UP000214588"/>
    </source>
</evidence>